<dbReference type="GO" id="GO:0043565">
    <property type="term" value="F:sequence-specific DNA binding"/>
    <property type="evidence" value="ECO:0007669"/>
    <property type="project" value="TreeGrafter"/>
</dbReference>
<evidence type="ECO:0000313" key="9">
    <source>
        <dbReference type="Proteomes" id="UP000004959"/>
    </source>
</evidence>
<dbReference type="EMBL" id="AFVZ01000001">
    <property type="protein sequence ID" value="EHN58652.1"/>
    <property type="molecule type" value="Genomic_DNA"/>
</dbReference>
<dbReference type="GO" id="GO:1904047">
    <property type="term" value="F:S-adenosyl-L-methionine binding"/>
    <property type="evidence" value="ECO:0007669"/>
    <property type="project" value="TreeGrafter"/>
</dbReference>
<dbReference type="InterPro" id="IPR002052">
    <property type="entry name" value="DNA_methylase_N6_adenine_CS"/>
</dbReference>
<dbReference type="GO" id="GO:0032259">
    <property type="term" value="P:methylation"/>
    <property type="evidence" value="ECO:0007669"/>
    <property type="project" value="UniProtKB-KW"/>
</dbReference>
<dbReference type="STRING" id="336988.NT96_03170"/>
<dbReference type="Gene3D" id="3.40.50.150">
    <property type="entry name" value="Vaccinia Virus protein VP39"/>
    <property type="match status" value="1"/>
</dbReference>
<evidence type="ECO:0000256" key="4">
    <source>
        <dbReference type="ARBA" id="ARBA00022679"/>
    </source>
</evidence>
<comment type="similarity">
    <text evidence="1 7">Belongs to the N(4)/N(6)-methyltransferase family.</text>
</comment>
<dbReference type="InterPro" id="IPR012263">
    <property type="entry name" value="M_m6A_EcoRV"/>
</dbReference>
<dbReference type="GO" id="GO:0006298">
    <property type="term" value="P:mismatch repair"/>
    <property type="evidence" value="ECO:0007669"/>
    <property type="project" value="TreeGrafter"/>
</dbReference>
<dbReference type="Pfam" id="PF02086">
    <property type="entry name" value="MethyltransfD12"/>
    <property type="match status" value="1"/>
</dbReference>
<evidence type="ECO:0000256" key="6">
    <source>
        <dbReference type="ARBA" id="ARBA00047942"/>
    </source>
</evidence>
<dbReference type="Gene3D" id="1.10.1020.10">
    <property type="entry name" value="Adenine-specific Methyltransferase, Domain 2"/>
    <property type="match status" value="1"/>
</dbReference>
<evidence type="ECO:0000313" key="8">
    <source>
        <dbReference type="EMBL" id="EHN58652.1"/>
    </source>
</evidence>
<dbReference type="InterPro" id="IPR029063">
    <property type="entry name" value="SAM-dependent_MTases_sf"/>
</dbReference>
<dbReference type="RefSeq" id="WP_007745076.1">
    <property type="nucleotide sequence ID" value="NZ_ATZG01000005.1"/>
</dbReference>
<keyword evidence="5 7" id="KW-0949">S-adenosyl-L-methionine</keyword>
<evidence type="ECO:0000256" key="1">
    <source>
        <dbReference type="ARBA" id="ARBA00006594"/>
    </source>
</evidence>
<sequence length="304" mass="35360">MMDMNNKQSDIKSLSPLIKYRGGKSRELSQYYRYIPTMHRYFEPFFGGGATFFKLAPQDSYIADINKPLIQFYKSFRDEYPRVREELDSLHLKYVQNRNIFAARKSVHPDDHVEDPNEQLYYSIRDMFNGLKPSPYAYGTLYFFINKLAYSGMIRYNSAGEFNVPYGRYANFNTKLATAAHQALLSKSEIVNESYEHSFDLAGPNDFMFLDPPYDTTFSDYGNEVFTGDFNEDSHRKLAADFKNLNAPALMIIGNTPLVSDLYQKYIQGSYKKSYSVNIRNRFKSSAEHLIIANYKINDIYREG</sequence>
<dbReference type="EC" id="2.1.1.72" evidence="2 7"/>
<dbReference type="PANTHER" id="PTHR30481:SF3">
    <property type="entry name" value="DNA ADENINE METHYLASE"/>
    <property type="match status" value="1"/>
</dbReference>
<dbReference type="PATRIC" id="fig|1045004.4.peg.536"/>
<accession>G9WHS8</accession>
<evidence type="ECO:0000256" key="7">
    <source>
        <dbReference type="RuleBase" id="RU361257"/>
    </source>
</evidence>
<reference evidence="8 9" key="1">
    <citation type="journal article" date="2012" name="PLoS ONE">
        <title>Functional divergence in the genus oenococcus as predicted by genome sequencing of the newly-described species, Oenococcus kitaharae.</title>
        <authorList>
            <person name="Borneman A.R."/>
            <person name="McCarthy J.M."/>
            <person name="Chambers P.J."/>
            <person name="Bartowsky E.J."/>
        </authorList>
    </citation>
    <scope>NUCLEOTIDE SEQUENCE [LARGE SCALE GENOMIC DNA]</scope>
    <source>
        <strain evidence="9">DSM17330</strain>
    </source>
</reference>
<evidence type="ECO:0000256" key="2">
    <source>
        <dbReference type="ARBA" id="ARBA00011900"/>
    </source>
</evidence>
<keyword evidence="3 7" id="KW-0489">Methyltransferase</keyword>
<dbReference type="PANTHER" id="PTHR30481">
    <property type="entry name" value="DNA ADENINE METHYLASE"/>
    <property type="match status" value="1"/>
</dbReference>
<keyword evidence="4 7" id="KW-0808">Transferase</keyword>
<comment type="catalytic activity">
    <reaction evidence="6 7">
        <text>a 2'-deoxyadenosine in DNA + S-adenosyl-L-methionine = an N(6)-methyl-2'-deoxyadenosine in DNA + S-adenosyl-L-homocysteine + H(+)</text>
        <dbReference type="Rhea" id="RHEA:15197"/>
        <dbReference type="Rhea" id="RHEA-COMP:12418"/>
        <dbReference type="Rhea" id="RHEA-COMP:12419"/>
        <dbReference type="ChEBI" id="CHEBI:15378"/>
        <dbReference type="ChEBI" id="CHEBI:57856"/>
        <dbReference type="ChEBI" id="CHEBI:59789"/>
        <dbReference type="ChEBI" id="CHEBI:90615"/>
        <dbReference type="ChEBI" id="CHEBI:90616"/>
        <dbReference type="EC" id="2.1.1.72"/>
    </reaction>
</comment>
<dbReference type="Proteomes" id="UP000004959">
    <property type="component" value="Chromosome"/>
</dbReference>
<evidence type="ECO:0000256" key="5">
    <source>
        <dbReference type="ARBA" id="ARBA00022691"/>
    </source>
</evidence>
<dbReference type="NCBIfam" id="TIGR00571">
    <property type="entry name" value="dam"/>
    <property type="match status" value="1"/>
</dbReference>
<keyword evidence="9" id="KW-1185">Reference proteome</keyword>
<gene>
    <name evidence="8" type="ORF">OKIT_0538</name>
</gene>
<proteinExistence type="inferred from homology"/>
<dbReference type="InterPro" id="IPR012327">
    <property type="entry name" value="MeTrfase_D12"/>
</dbReference>
<dbReference type="SUPFAM" id="SSF53335">
    <property type="entry name" value="S-adenosyl-L-methionine-dependent methyltransferases"/>
    <property type="match status" value="1"/>
</dbReference>
<organism evidence="8 9">
    <name type="scientific">Oenococcus kitaharae DSM 17330</name>
    <dbReference type="NCBI Taxonomy" id="1045004"/>
    <lineage>
        <taxon>Bacteria</taxon>
        <taxon>Bacillati</taxon>
        <taxon>Bacillota</taxon>
        <taxon>Bacilli</taxon>
        <taxon>Lactobacillales</taxon>
        <taxon>Lactobacillaceae</taxon>
        <taxon>Oenococcus</taxon>
    </lineage>
</organism>
<dbReference type="AlphaFoldDB" id="G9WHS8"/>
<name>G9WHS8_9LACO</name>
<dbReference type="PRINTS" id="PR00505">
    <property type="entry name" value="D12N6MTFRASE"/>
</dbReference>
<dbReference type="eggNOG" id="COG0338">
    <property type="taxonomic scope" value="Bacteria"/>
</dbReference>
<protein>
    <recommendedName>
        <fullName evidence="2 7">Site-specific DNA-methyltransferase (adenine-specific)</fullName>
        <ecNumber evidence="2 7">2.1.1.72</ecNumber>
    </recommendedName>
</protein>
<evidence type="ECO:0000256" key="3">
    <source>
        <dbReference type="ARBA" id="ARBA00022603"/>
    </source>
</evidence>
<dbReference type="PIRSF" id="PIRSF000398">
    <property type="entry name" value="M_m6A_EcoRV"/>
    <property type="match status" value="1"/>
</dbReference>
<comment type="caution">
    <text evidence="8">The sequence shown here is derived from an EMBL/GenBank/DDBJ whole genome shotgun (WGS) entry which is preliminary data.</text>
</comment>
<dbReference type="HOGENOM" id="CLU_063430_0_0_9"/>
<dbReference type="InterPro" id="IPR023095">
    <property type="entry name" value="Ade_MeTrfase_dom_2"/>
</dbReference>
<dbReference type="GO" id="GO:0009307">
    <property type="term" value="P:DNA restriction-modification system"/>
    <property type="evidence" value="ECO:0007669"/>
    <property type="project" value="InterPro"/>
</dbReference>
<dbReference type="GO" id="GO:0009007">
    <property type="term" value="F:site-specific DNA-methyltransferase (adenine-specific) activity"/>
    <property type="evidence" value="ECO:0007669"/>
    <property type="project" value="UniProtKB-UniRule"/>
</dbReference>
<dbReference type="PROSITE" id="PS00092">
    <property type="entry name" value="N6_MTASE"/>
    <property type="match status" value="1"/>
</dbReference>